<evidence type="ECO:0000313" key="3">
    <source>
        <dbReference type="EMBL" id="ACY75942.1"/>
    </source>
</evidence>
<dbReference type="EMBL" id="AY939844">
    <property type="protein sequence ID" value="AAX44444.1"/>
    <property type="molecule type" value="Genomic_DNA"/>
</dbReference>
<dbReference type="Pfam" id="PF02672">
    <property type="entry name" value="CP12"/>
    <property type="match status" value="1"/>
</dbReference>
<sequence>MTHPKHDLEHEVYIDPKDGKEHTNHGMHEYTREDLENVHAEYDEYHKSDVVDPNEGKINDYHTRHEDSHLEIYCDNHPDADECKVYDD</sequence>
<organism evidence="2 4">
    <name type="scientific">Prochlorococcus phage P-SSM2</name>
    <dbReference type="NCBI Taxonomy" id="268746"/>
    <lineage>
        <taxon>Viruses</taxon>
        <taxon>Duplodnaviria</taxon>
        <taxon>Heunggongvirae</taxon>
        <taxon>Uroviricota</taxon>
        <taxon>Caudoviricetes</taxon>
        <taxon>Pantevenvirales</taxon>
        <taxon>Kyanoviridae</taxon>
        <taxon>Salacisavirus</taxon>
        <taxon>Salacisavirus pssm2</taxon>
    </lineage>
</organism>
<name>Q58MT8_BPPRM</name>
<proteinExistence type="predicted"/>
<evidence type="ECO:0000313" key="5">
    <source>
        <dbReference type="Proteomes" id="UP000013923"/>
    </source>
</evidence>
<organismHost>
    <name type="scientific">Prochlorococcus</name>
    <dbReference type="NCBI Taxonomy" id="1218"/>
</organismHost>
<keyword evidence="4" id="KW-1185">Reference proteome</keyword>
<reference evidence="2 4" key="3">
    <citation type="journal article" date="2010" name="Environ. Microbiol.">
        <title>Genomic analysis of oceanic cyanobacterial myoviruses compared with T4-like myoviruses from diverse hosts and environments.</title>
        <authorList>
            <person name="Sullivan M.B."/>
            <person name="Huang K.H."/>
            <person name="Ignacio-Espinoza J.C."/>
            <person name="Berlin A.M."/>
            <person name="Kelly L."/>
            <person name="Weigele P.R."/>
            <person name="DeFrancesco A.S."/>
            <person name="Kern S.E."/>
            <person name="Thompson L.R."/>
            <person name="Young S."/>
            <person name="Yandava C."/>
            <person name="Fu R."/>
            <person name="Krastins B."/>
            <person name="Chase M."/>
            <person name="Sarracino D."/>
            <person name="Osburne M.S."/>
            <person name="Henn M.R."/>
            <person name="Chisholm S.W."/>
        </authorList>
    </citation>
    <scope>NUCLEOTIDE SEQUENCE [LARGE SCALE GENOMIC DNA]</scope>
</reference>
<feature type="region of interest" description="Disordered" evidence="1">
    <location>
        <begin position="1"/>
        <end position="29"/>
    </location>
</feature>
<reference evidence="2 4" key="1">
    <citation type="journal article" date="2005" name="PLoS Biol.">
        <title>Three Prochlorococcus cyanophage genomes: signature features and ecological interpretations.</title>
        <authorList>
            <person name="Sullivan M.B."/>
            <person name="Coleman M.L."/>
            <person name="Weigele P."/>
            <person name="Rohwer F."/>
            <person name="Chisholm S.W."/>
        </authorList>
    </citation>
    <scope>NUCLEOTIDE SEQUENCE</scope>
</reference>
<dbReference type="EMBL" id="GU071092">
    <property type="protein sequence ID" value="ACY75942.1"/>
    <property type="molecule type" value="Genomic_DNA"/>
</dbReference>
<evidence type="ECO:0000313" key="4">
    <source>
        <dbReference type="Proteomes" id="UP000000991"/>
    </source>
</evidence>
<dbReference type="GeneID" id="3294210"/>
<dbReference type="RefSeq" id="YP_214298.1">
    <property type="nucleotide sequence ID" value="NC_006883.2"/>
</dbReference>
<dbReference type="OrthoDB" id="26732at10239"/>
<accession>Q58MT8</accession>
<dbReference type="KEGG" id="vg:3294210"/>
<protein>
    <submittedName>
        <fullName evidence="2">Uncharacterized protein</fullName>
    </submittedName>
</protein>
<evidence type="ECO:0000256" key="1">
    <source>
        <dbReference type="SAM" id="MobiDB-lite"/>
    </source>
</evidence>
<evidence type="ECO:0000313" key="2">
    <source>
        <dbReference type="EMBL" id="AAX44444.1"/>
    </source>
</evidence>
<dbReference type="Proteomes" id="UP000013923">
    <property type="component" value="Genome"/>
</dbReference>
<dbReference type="Proteomes" id="UP000000991">
    <property type="component" value="Segment"/>
</dbReference>
<reference evidence="3 5" key="2">
    <citation type="submission" date="2009-10" db="EMBL/GenBank/DDBJ databases">
        <title>The Genome Sequence of Prochlorococcus phage P-SSM2.</title>
        <authorList>
            <consortium name="The Broad Institute Genome Sequencing Platform"/>
            <person name="Henn M.R."/>
            <person name="Sullivan M.S."/>
            <person name="Osburne M.S."/>
            <person name="Levin J."/>
            <person name="Malboeuf C."/>
            <person name="Casali M."/>
            <person name="Russ C."/>
            <person name="Lennon N."/>
            <person name="Chapman S.B."/>
            <person name="Erlich R."/>
            <person name="Young S.K."/>
            <person name="Koehrsen M."/>
            <person name="Yandava C."/>
            <person name="Zeng Q."/>
            <person name="Alvarado L."/>
            <person name="Anderson S."/>
            <person name="Berlin A."/>
            <person name="Borenstein D."/>
            <person name="Chen Z."/>
            <person name="Engels R."/>
            <person name="Freedman E."/>
            <person name="Gellesch M."/>
            <person name="Goldberg J."/>
            <person name="Green L."/>
            <person name="Griggs A."/>
            <person name="Gujja S."/>
            <person name="Heilman E.R."/>
            <person name="Heiman D."/>
            <person name="Hepburn T."/>
            <person name="Howarth C."/>
            <person name="Jen D."/>
            <person name="Larson L."/>
            <person name="Lewis B."/>
            <person name="Mehta T."/>
            <person name="Park D."/>
            <person name="Pearson M."/>
            <person name="Richards J."/>
            <person name="Rizzolo K."/>
            <person name="Roberts A."/>
            <person name="Ryan E."/>
            <person name="Saif S."/>
            <person name="Shea T."/>
            <person name="Shenoy N."/>
            <person name="Sisk P."/>
            <person name="Stolte C."/>
            <person name="Sykes S."/>
            <person name="Walk T."/>
            <person name="White J."/>
            <person name="Yu Q."/>
            <person name="Coleman M.L."/>
            <person name="Huang K.H."/>
            <person name="Weigele P.R."/>
            <person name="DeFrancesco A.S."/>
            <person name="Kern S.E."/>
            <person name="Thompson L.R."/>
            <person name="Fu R."/>
            <person name="Hombeck B."/>
            <person name="Chisholm S.W."/>
            <person name="Haas B."/>
            <person name="Nusbaum C."/>
            <person name="Birren B."/>
        </authorList>
    </citation>
    <scope>NUCLEOTIDE SEQUENCE [LARGE SCALE GENOMIC DNA]</scope>
    <source>
        <strain evidence="3">P-SSM2</strain>
    </source>
</reference>
<gene>
    <name evidence="3" type="ORF">PCMG_00066</name>
    <name evidence="2" type="ORF">PSSM2_066</name>
</gene>